<dbReference type="Proteomes" id="UP001163321">
    <property type="component" value="Chromosome 13"/>
</dbReference>
<accession>A0ACC0WJ66</accession>
<keyword evidence="2" id="KW-1185">Reference proteome</keyword>
<evidence type="ECO:0000313" key="1">
    <source>
        <dbReference type="EMBL" id="KAI9918118.1"/>
    </source>
</evidence>
<evidence type="ECO:0000313" key="2">
    <source>
        <dbReference type="Proteomes" id="UP001163321"/>
    </source>
</evidence>
<proteinExistence type="predicted"/>
<comment type="caution">
    <text evidence="1">The sequence shown here is derived from an EMBL/GenBank/DDBJ whole genome shotgun (WGS) entry which is preliminary data.</text>
</comment>
<gene>
    <name evidence="1" type="ORF">PsorP6_012727</name>
</gene>
<protein>
    <submittedName>
        <fullName evidence="1">Uncharacterized protein</fullName>
    </submittedName>
</protein>
<name>A0ACC0WJ66_9STRA</name>
<sequence length="81" mass="8566">MEVADSSIRGTPGGDGKGLLPSINPKDSPVAADNSVFKNFEKLWTIAQKMSLNDLRGGDGFGEGGVPVAMQDVHKQNDHLT</sequence>
<reference evidence="1 2" key="1">
    <citation type="journal article" date="2022" name="bioRxiv">
        <title>The genome of the oomycete Peronosclerospora sorghi, a cosmopolitan pathogen of maize and sorghum, is inflated with dispersed pseudogenes.</title>
        <authorList>
            <person name="Fletcher K."/>
            <person name="Martin F."/>
            <person name="Isakeit T."/>
            <person name="Cavanaugh K."/>
            <person name="Magill C."/>
            <person name="Michelmore R."/>
        </authorList>
    </citation>
    <scope>NUCLEOTIDE SEQUENCE [LARGE SCALE GENOMIC DNA]</scope>
    <source>
        <strain evidence="1">P6</strain>
    </source>
</reference>
<organism evidence="1 2">
    <name type="scientific">Peronosclerospora sorghi</name>
    <dbReference type="NCBI Taxonomy" id="230839"/>
    <lineage>
        <taxon>Eukaryota</taxon>
        <taxon>Sar</taxon>
        <taxon>Stramenopiles</taxon>
        <taxon>Oomycota</taxon>
        <taxon>Peronosporomycetes</taxon>
        <taxon>Peronosporales</taxon>
        <taxon>Peronosporaceae</taxon>
        <taxon>Peronosclerospora</taxon>
    </lineage>
</organism>
<dbReference type="EMBL" id="CM047592">
    <property type="protein sequence ID" value="KAI9918118.1"/>
    <property type="molecule type" value="Genomic_DNA"/>
</dbReference>